<accession>A0A427YC21</accession>
<dbReference type="Pfam" id="PF00503">
    <property type="entry name" value="G-alpha"/>
    <property type="match status" value="1"/>
</dbReference>
<evidence type="ECO:0000256" key="3">
    <source>
        <dbReference type="ARBA" id="ARBA00022842"/>
    </source>
</evidence>
<keyword evidence="2 6" id="KW-0547">Nucleotide-binding</keyword>
<dbReference type="PRINTS" id="PR00440">
    <property type="entry name" value="GPROTEINA12"/>
</dbReference>
<evidence type="ECO:0000313" key="8">
    <source>
        <dbReference type="EMBL" id="RSH88616.1"/>
    </source>
</evidence>
<dbReference type="Gene3D" id="1.10.400.10">
    <property type="entry name" value="GI Alpha 1, domain 2-like"/>
    <property type="match status" value="1"/>
</dbReference>
<evidence type="ECO:0000256" key="4">
    <source>
        <dbReference type="ARBA" id="ARBA00023134"/>
    </source>
</evidence>
<dbReference type="EMBL" id="RSCD01000016">
    <property type="protein sequence ID" value="RSH88616.1"/>
    <property type="molecule type" value="Genomic_DNA"/>
</dbReference>
<dbReference type="GO" id="GO:0000750">
    <property type="term" value="P:pheromone-dependent signal transduction involved in conjugation with cellular fusion"/>
    <property type="evidence" value="ECO:0007669"/>
    <property type="project" value="TreeGrafter"/>
</dbReference>
<dbReference type="CDD" id="cd00066">
    <property type="entry name" value="G-alpha"/>
    <property type="match status" value="1"/>
</dbReference>
<dbReference type="AlphaFoldDB" id="A0A427YC21"/>
<comment type="caution">
    <text evidence="8">The sequence shown here is derived from an EMBL/GenBank/DDBJ whole genome shotgun (WGS) entry which is preliminary data.</text>
</comment>
<dbReference type="PROSITE" id="PS51882">
    <property type="entry name" value="G_ALPHA"/>
    <property type="match status" value="1"/>
</dbReference>
<dbReference type="InterPro" id="IPR011025">
    <property type="entry name" value="GproteinA_insert"/>
</dbReference>
<evidence type="ECO:0000256" key="7">
    <source>
        <dbReference type="PIRSR" id="PIRSR601019-2"/>
    </source>
</evidence>
<evidence type="ECO:0008006" key="10">
    <source>
        <dbReference type="Google" id="ProtNLM"/>
    </source>
</evidence>
<dbReference type="GO" id="GO:0031683">
    <property type="term" value="F:G-protein beta/gamma-subunit complex binding"/>
    <property type="evidence" value="ECO:0007669"/>
    <property type="project" value="InterPro"/>
</dbReference>
<name>A0A427YC21_9TREE</name>
<dbReference type="Proteomes" id="UP000279259">
    <property type="component" value="Unassembled WGS sequence"/>
</dbReference>
<dbReference type="GO" id="GO:0007186">
    <property type="term" value="P:G protein-coupled receptor signaling pathway"/>
    <property type="evidence" value="ECO:0007669"/>
    <property type="project" value="InterPro"/>
</dbReference>
<reference evidence="8 9" key="1">
    <citation type="submission" date="2018-11" db="EMBL/GenBank/DDBJ databases">
        <title>Genome sequence of Saitozyma podzolica DSM 27192.</title>
        <authorList>
            <person name="Aliyu H."/>
            <person name="Gorte O."/>
            <person name="Ochsenreither K."/>
        </authorList>
    </citation>
    <scope>NUCLEOTIDE SEQUENCE [LARGE SCALE GENOMIC DNA]</scope>
    <source>
        <strain evidence="8 9">DSM 27192</strain>
    </source>
</reference>
<dbReference type="GO" id="GO:0003924">
    <property type="term" value="F:GTPase activity"/>
    <property type="evidence" value="ECO:0007669"/>
    <property type="project" value="InterPro"/>
</dbReference>
<gene>
    <name evidence="8" type="ORF">EHS25_002843</name>
</gene>
<sequence>MRYIHAKPFSPDEVEDYRKIVFSNLVTGMRAIIDTMDELGMAVQPNSRKYIAFVDNEPSLSTGEDFPKKYLEALRVLWADKGVQECYAKRNEYALQENLPFFFAKLDEVFAPGWQPGHEDILRVRSKTTGITETKFQIKGDVTFRLFDVGGQRSERRKWLSVFSETNAVVFITALSDYSSGIVEDLSSNGMVESLVLFESIVNSQWFVKTAIILFLNKADVLAEQIKDPNQQVKPYFQDFPGKPGSYNDALEFFKQKHLSLVRGRDAPYLHVTTAINKDNMVVVMSAVTDSIVRDQLRSMAII</sequence>
<feature type="binding site" evidence="6">
    <location>
        <begin position="122"/>
        <end position="128"/>
    </location>
    <ligand>
        <name>GTP</name>
        <dbReference type="ChEBI" id="CHEBI:37565"/>
    </ligand>
</feature>
<dbReference type="PANTHER" id="PTHR10218:SF242">
    <property type="entry name" value="GUANINE NUCLEOTIDE-BINDING PROTEIN ALPHA-1 SUBUNIT"/>
    <property type="match status" value="1"/>
</dbReference>
<evidence type="ECO:0000256" key="1">
    <source>
        <dbReference type="ARBA" id="ARBA00022723"/>
    </source>
</evidence>
<keyword evidence="5" id="KW-0807">Transducer</keyword>
<keyword evidence="4 6" id="KW-0342">GTP-binding</keyword>
<dbReference type="GO" id="GO:0046872">
    <property type="term" value="F:metal ion binding"/>
    <property type="evidence" value="ECO:0007669"/>
    <property type="project" value="UniProtKB-KW"/>
</dbReference>
<evidence type="ECO:0000313" key="9">
    <source>
        <dbReference type="Proteomes" id="UP000279259"/>
    </source>
</evidence>
<protein>
    <recommendedName>
        <fullName evidence="10">Guanine nucleotide-binding protein alpha-2 subunit</fullName>
    </recommendedName>
</protein>
<feature type="binding site" evidence="6">
    <location>
        <begin position="148"/>
        <end position="152"/>
    </location>
    <ligand>
        <name>GTP</name>
        <dbReference type="ChEBI" id="CHEBI:37565"/>
    </ligand>
</feature>
<evidence type="ECO:0000256" key="6">
    <source>
        <dbReference type="PIRSR" id="PIRSR601019-1"/>
    </source>
</evidence>
<dbReference type="PRINTS" id="PR00318">
    <property type="entry name" value="GPROTEINA"/>
</dbReference>
<dbReference type="Gene3D" id="3.40.50.300">
    <property type="entry name" value="P-loop containing nucleotide triphosphate hydrolases"/>
    <property type="match status" value="1"/>
</dbReference>
<feature type="binding site" evidence="6">
    <location>
        <begin position="217"/>
        <end position="220"/>
    </location>
    <ligand>
        <name>GTP</name>
        <dbReference type="ChEBI" id="CHEBI:37565"/>
    </ligand>
</feature>
<keyword evidence="9" id="KW-1185">Reference proteome</keyword>
<keyword evidence="3 7" id="KW-0460">Magnesium</keyword>
<organism evidence="8 9">
    <name type="scientific">Saitozyma podzolica</name>
    <dbReference type="NCBI Taxonomy" id="1890683"/>
    <lineage>
        <taxon>Eukaryota</taxon>
        <taxon>Fungi</taxon>
        <taxon>Dikarya</taxon>
        <taxon>Basidiomycota</taxon>
        <taxon>Agaricomycotina</taxon>
        <taxon>Tremellomycetes</taxon>
        <taxon>Tremellales</taxon>
        <taxon>Trimorphomycetaceae</taxon>
        <taxon>Saitozyma</taxon>
    </lineage>
</organism>
<dbReference type="GO" id="GO:0007266">
    <property type="term" value="P:Rho protein signal transduction"/>
    <property type="evidence" value="ECO:0007669"/>
    <property type="project" value="InterPro"/>
</dbReference>
<dbReference type="SUPFAM" id="SSF52540">
    <property type="entry name" value="P-loop containing nucleoside triphosphate hydrolases"/>
    <property type="match status" value="1"/>
</dbReference>
<dbReference type="FunFam" id="3.40.50.300:FF:000720">
    <property type="entry name" value="Guanine nucleotide-binding protein G(k) subunit alpha"/>
    <property type="match status" value="1"/>
</dbReference>
<proteinExistence type="predicted"/>
<dbReference type="GO" id="GO:0005737">
    <property type="term" value="C:cytoplasm"/>
    <property type="evidence" value="ECO:0007669"/>
    <property type="project" value="TreeGrafter"/>
</dbReference>
<dbReference type="SUPFAM" id="SSF47895">
    <property type="entry name" value="Transducin (alpha subunit), insertion domain"/>
    <property type="match status" value="1"/>
</dbReference>
<dbReference type="SMART" id="SM00275">
    <property type="entry name" value="G_alpha"/>
    <property type="match status" value="1"/>
</dbReference>
<dbReference type="InterPro" id="IPR001019">
    <property type="entry name" value="Gprotein_alpha_su"/>
</dbReference>
<feature type="binding site" evidence="6">
    <location>
        <position position="275"/>
    </location>
    <ligand>
        <name>GTP</name>
        <dbReference type="ChEBI" id="CHEBI:37565"/>
    </ligand>
</feature>
<dbReference type="InterPro" id="IPR000469">
    <property type="entry name" value="Gprotein_alpha_12/13"/>
</dbReference>
<keyword evidence="1 7" id="KW-0479">Metal-binding</keyword>
<feature type="binding site" evidence="7">
    <location>
        <position position="128"/>
    </location>
    <ligand>
        <name>Mg(2+)</name>
        <dbReference type="ChEBI" id="CHEBI:18420"/>
    </ligand>
</feature>
<dbReference type="OrthoDB" id="5817230at2759"/>
<dbReference type="InterPro" id="IPR027417">
    <property type="entry name" value="P-loop_NTPase"/>
</dbReference>
<dbReference type="STRING" id="1890683.A0A427YC21"/>
<evidence type="ECO:0000256" key="2">
    <source>
        <dbReference type="ARBA" id="ARBA00022741"/>
    </source>
</evidence>
<dbReference type="GO" id="GO:0005834">
    <property type="term" value="C:heterotrimeric G-protein complex"/>
    <property type="evidence" value="ECO:0007669"/>
    <property type="project" value="TreeGrafter"/>
</dbReference>
<dbReference type="GO" id="GO:0005525">
    <property type="term" value="F:GTP binding"/>
    <property type="evidence" value="ECO:0007669"/>
    <property type="project" value="UniProtKB-KW"/>
</dbReference>
<dbReference type="PANTHER" id="PTHR10218">
    <property type="entry name" value="GTP-BINDING PROTEIN ALPHA SUBUNIT"/>
    <property type="match status" value="1"/>
</dbReference>
<dbReference type="GO" id="GO:0001664">
    <property type="term" value="F:G protein-coupled receptor binding"/>
    <property type="evidence" value="ECO:0007669"/>
    <property type="project" value="InterPro"/>
</dbReference>
<evidence type="ECO:0000256" key="5">
    <source>
        <dbReference type="ARBA" id="ARBA00023224"/>
    </source>
</evidence>